<proteinExistence type="predicted"/>
<comment type="caution">
    <text evidence="6">The sequence shown here is derived from an EMBL/GenBank/DDBJ whole genome shotgun (WGS) entry which is preliminary data.</text>
</comment>
<evidence type="ECO:0000313" key="4">
    <source>
        <dbReference type="EMBL" id="KAG2984558.1"/>
    </source>
</evidence>
<reference evidence="1" key="2">
    <citation type="submission" date="2018-10" db="EMBL/GenBank/DDBJ databases">
        <title>Effector identification in a new, highly contiguous assembly of the strawberry crown rot pathogen Phytophthora cactorum.</title>
        <authorList>
            <person name="Armitage A.D."/>
            <person name="Nellist C.F."/>
            <person name="Bates H."/>
            <person name="Vickerstaff R.J."/>
            <person name="Harrison R.J."/>
        </authorList>
    </citation>
    <scope>NUCLEOTIDE SEQUENCE</scope>
    <source>
        <strain evidence="1">15-7</strain>
        <strain evidence="2">4032</strain>
        <strain evidence="3">4040</strain>
        <strain evidence="4">P415</strain>
        <strain evidence="5">P421</strain>
    </source>
</reference>
<gene>
    <name evidence="6" type="ORF">PC110_g6869</name>
    <name evidence="1" type="ORF">PC113_g13226</name>
    <name evidence="2" type="ORF">PC115_g12160</name>
    <name evidence="3" type="ORF">PC117_g13802</name>
    <name evidence="4" type="ORF">PC118_g8796</name>
    <name evidence="5" type="ORF">PC129_g7463</name>
</gene>
<evidence type="ECO:0000313" key="1">
    <source>
        <dbReference type="EMBL" id="KAG2854516.1"/>
    </source>
</evidence>
<accession>A0A329SJD4</accession>
<dbReference type="EMBL" id="RCMG01000422">
    <property type="protein sequence ID" value="KAG2854516.1"/>
    <property type="molecule type" value="Genomic_DNA"/>
</dbReference>
<evidence type="ECO:0000313" key="2">
    <source>
        <dbReference type="EMBL" id="KAG2912976.1"/>
    </source>
</evidence>
<sequence>MVTLPSPFPVGCFVWMTWRRIWYLARVEEVRDAECGDVGDVKLLVHVHGEQFTKDKWLIVHRDGTTAVNSPPLRLLHVLPTAFTGIGSLPSVGNHVQLLVMDHELVQRIAHHCSAEDAEESTLVGIVVKVLPARDASLIDVEYPTEAKDKAQWQRVQISNGYINVISESRFVELQRQLALAIRSSSDH</sequence>
<organism evidence="6 7">
    <name type="scientific">Phytophthora cactorum</name>
    <dbReference type="NCBI Taxonomy" id="29920"/>
    <lineage>
        <taxon>Eukaryota</taxon>
        <taxon>Sar</taxon>
        <taxon>Stramenopiles</taxon>
        <taxon>Oomycota</taxon>
        <taxon>Peronosporomycetes</taxon>
        <taxon>Peronosporales</taxon>
        <taxon>Peronosporaceae</taxon>
        <taxon>Phytophthora</taxon>
    </lineage>
</organism>
<dbReference type="Proteomes" id="UP000697107">
    <property type="component" value="Unassembled WGS sequence"/>
</dbReference>
<keyword evidence="7" id="KW-1185">Reference proteome</keyword>
<dbReference type="Proteomes" id="UP000760860">
    <property type="component" value="Unassembled WGS sequence"/>
</dbReference>
<dbReference type="EMBL" id="MJFZ01000127">
    <property type="protein sequence ID" value="RAW36849.1"/>
    <property type="molecule type" value="Genomic_DNA"/>
</dbReference>
<dbReference type="EMBL" id="RCMK01000414">
    <property type="protein sequence ID" value="KAG2930110.1"/>
    <property type="molecule type" value="Genomic_DNA"/>
</dbReference>
<dbReference type="EMBL" id="RCML01000230">
    <property type="protein sequence ID" value="KAG2984558.1"/>
    <property type="molecule type" value="Genomic_DNA"/>
</dbReference>
<dbReference type="AlphaFoldDB" id="A0A329SJD4"/>
<evidence type="ECO:0000313" key="3">
    <source>
        <dbReference type="EMBL" id="KAG2930110.1"/>
    </source>
</evidence>
<dbReference type="Proteomes" id="UP000736787">
    <property type="component" value="Unassembled WGS sequence"/>
</dbReference>
<dbReference type="EMBL" id="RCMV01000205">
    <property type="protein sequence ID" value="KAG3221818.1"/>
    <property type="molecule type" value="Genomic_DNA"/>
</dbReference>
<dbReference type="Proteomes" id="UP000735874">
    <property type="component" value="Unassembled WGS sequence"/>
</dbReference>
<dbReference type="EMBL" id="RCMI01000399">
    <property type="protein sequence ID" value="KAG2912976.1"/>
    <property type="molecule type" value="Genomic_DNA"/>
</dbReference>
<reference evidence="6 7" key="1">
    <citation type="submission" date="2018-01" db="EMBL/GenBank/DDBJ databases">
        <title>Draft genome of the strawberry crown rot pathogen Phytophthora cactorum.</title>
        <authorList>
            <person name="Armitage A.D."/>
            <person name="Lysoe E."/>
            <person name="Nellist C.F."/>
            <person name="Harrison R.J."/>
            <person name="Brurberg M.B."/>
        </authorList>
    </citation>
    <scope>NUCLEOTIDE SEQUENCE [LARGE SCALE GENOMIC DNA]</scope>
    <source>
        <strain evidence="6 7">10300</strain>
    </source>
</reference>
<dbReference type="Proteomes" id="UP000251314">
    <property type="component" value="Unassembled WGS sequence"/>
</dbReference>
<evidence type="ECO:0000313" key="6">
    <source>
        <dbReference type="EMBL" id="RAW36849.1"/>
    </source>
</evidence>
<name>A0A329SJD4_9STRA</name>
<protein>
    <submittedName>
        <fullName evidence="6">Uncharacterized protein</fullName>
    </submittedName>
</protein>
<dbReference type="Proteomes" id="UP000774804">
    <property type="component" value="Unassembled WGS sequence"/>
</dbReference>
<evidence type="ECO:0000313" key="5">
    <source>
        <dbReference type="EMBL" id="KAG3221818.1"/>
    </source>
</evidence>
<evidence type="ECO:0000313" key="7">
    <source>
        <dbReference type="Proteomes" id="UP000251314"/>
    </source>
</evidence>
<dbReference type="VEuPathDB" id="FungiDB:PC110_g6869"/>
<dbReference type="OrthoDB" id="91590at2759"/>